<dbReference type="GO" id="GO:0022857">
    <property type="term" value="F:transmembrane transporter activity"/>
    <property type="evidence" value="ECO:0007669"/>
    <property type="project" value="InterPro"/>
</dbReference>
<dbReference type="Proteomes" id="UP000652231">
    <property type="component" value="Unassembled WGS sequence"/>
</dbReference>
<keyword evidence="1 4" id="KW-0812">Transmembrane</keyword>
<feature type="transmembrane region" description="Helical" evidence="4">
    <location>
        <begin position="224"/>
        <end position="245"/>
    </location>
</feature>
<evidence type="ECO:0000256" key="1">
    <source>
        <dbReference type="ARBA" id="ARBA00022692"/>
    </source>
</evidence>
<evidence type="ECO:0000256" key="4">
    <source>
        <dbReference type="SAM" id="Phobius"/>
    </source>
</evidence>
<dbReference type="SUPFAM" id="SSF103473">
    <property type="entry name" value="MFS general substrate transporter"/>
    <property type="match status" value="1"/>
</dbReference>
<reference evidence="6" key="2">
    <citation type="submission" date="2020-09" db="EMBL/GenBank/DDBJ databases">
        <authorList>
            <person name="Sun Q."/>
            <person name="Zhou Y."/>
        </authorList>
    </citation>
    <scope>NUCLEOTIDE SEQUENCE</scope>
    <source>
        <strain evidence="6">CGMCC 1.12924</strain>
    </source>
</reference>
<feature type="transmembrane region" description="Helical" evidence="4">
    <location>
        <begin position="257"/>
        <end position="277"/>
    </location>
</feature>
<proteinExistence type="predicted"/>
<dbReference type="EMBL" id="BMGK01000005">
    <property type="protein sequence ID" value="GGD91712.1"/>
    <property type="molecule type" value="Genomic_DNA"/>
</dbReference>
<keyword evidence="2 4" id="KW-1133">Transmembrane helix</keyword>
<dbReference type="InterPro" id="IPR011701">
    <property type="entry name" value="MFS"/>
</dbReference>
<dbReference type="PANTHER" id="PTHR11360">
    <property type="entry name" value="MONOCARBOXYLATE TRANSPORTER"/>
    <property type="match status" value="1"/>
</dbReference>
<keyword evidence="3 4" id="KW-0472">Membrane</keyword>
<evidence type="ECO:0000313" key="6">
    <source>
        <dbReference type="EMBL" id="GGD91712.1"/>
    </source>
</evidence>
<evidence type="ECO:0000259" key="5">
    <source>
        <dbReference type="PROSITE" id="PS50850"/>
    </source>
</evidence>
<feature type="transmembrane region" description="Helical" evidence="4">
    <location>
        <begin position="312"/>
        <end position="331"/>
    </location>
</feature>
<feature type="domain" description="Major facilitator superfamily (MFS) profile" evidence="5">
    <location>
        <begin position="14"/>
        <end position="402"/>
    </location>
</feature>
<dbReference type="AlphaFoldDB" id="A0A8J2V9Z2"/>
<gene>
    <name evidence="6" type="ORF">GCM10011312_14380</name>
</gene>
<protein>
    <submittedName>
        <fullName evidence="6">MFS transporter</fullName>
    </submittedName>
</protein>
<sequence>MKLSKSFFVANSSLLLFGVLFTFSSSFGQTFFISLFKPHLQNEFVLTETEFSTLYAVATIGSAFTLTWLGRFIDSTRLPKFSSLVILGLAIALSAFALSYSAIFLLLALYGLRLFGQGLMSHTSITAMAKFFDKNRGKAISIAAVGHPIAEAVLPITIVLLLGFFDWRIVIILCVLFVVLTIPFSRYLLFTKRNFTRLKMYIPSSMSVDERKASRPVNIIKTRAFWAIAPLNFSSATIGTAYIFFQLKIGDLKDWSPAFIALSFSGYAIGNFCMALVSGWLTDLYSARTLYPLYILPFILGLLFFIFNDSQWSYVVFITSIGVTNGFGATVKNAVLAEVYGTKIVGSVRSLFITVMVFATAVGPVLFGFYLDRGINFTTLSVISLAFFILMMLNAFRVYRIKSV</sequence>
<dbReference type="InterPro" id="IPR050327">
    <property type="entry name" value="Proton-linked_MCT"/>
</dbReference>
<reference evidence="6" key="1">
    <citation type="journal article" date="2014" name="Int. J. Syst. Evol. Microbiol.">
        <title>Complete genome sequence of Corynebacterium casei LMG S-19264T (=DSM 44701T), isolated from a smear-ripened cheese.</title>
        <authorList>
            <consortium name="US DOE Joint Genome Institute (JGI-PGF)"/>
            <person name="Walter F."/>
            <person name="Albersmeier A."/>
            <person name="Kalinowski J."/>
            <person name="Ruckert C."/>
        </authorList>
    </citation>
    <scope>NUCLEOTIDE SEQUENCE</scope>
    <source>
        <strain evidence="6">CGMCC 1.12924</strain>
    </source>
</reference>
<name>A0A8J2V9Z2_9FLAO</name>
<organism evidence="6 7">
    <name type="scientific">Planktosalinus lacus</name>
    <dbReference type="NCBI Taxonomy" id="1526573"/>
    <lineage>
        <taxon>Bacteria</taxon>
        <taxon>Pseudomonadati</taxon>
        <taxon>Bacteroidota</taxon>
        <taxon>Flavobacteriia</taxon>
        <taxon>Flavobacteriales</taxon>
        <taxon>Flavobacteriaceae</taxon>
        <taxon>Planktosalinus</taxon>
    </lineage>
</organism>
<dbReference type="Pfam" id="PF07690">
    <property type="entry name" value="MFS_1"/>
    <property type="match status" value="2"/>
</dbReference>
<feature type="transmembrane region" description="Helical" evidence="4">
    <location>
        <begin position="289"/>
        <end position="306"/>
    </location>
</feature>
<dbReference type="InterPro" id="IPR036259">
    <property type="entry name" value="MFS_trans_sf"/>
</dbReference>
<dbReference type="PROSITE" id="PS50850">
    <property type="entry name" value="MFS"/>
    <property type="match status" value="1"/>
</dbReference>
<evidence type="ECO:0000256" key="3">
    <source>
        <dbReference type="ARBA" id="ARBA00023136"/>
    </source>
</evidence>
<feature type="transmembrane region" description="Helical" evidence="4">
    <location>
        <begin position="351"/>
        <end position="371"/>
    </location>
</feature>
<dbReference type="Gene3D" id="1.20.1250.20">
    <property type="entry name" value="MFS general substrate transporter like domains"/>
    <property type="match status" value="2"/>
</dbReference>
<dbReference type="InterPro" id="IPR020846">
    <property type="entry name" value="MFS_dom"/>
</dbReference>
<accession>A0A8J2V9Z2</accession>
<feature type="transmembrane region" description="Helical" evidence="4">
    <location>
        <begin position="169"/>
        <end position="190"/>
    </location>
</feature>
<dbReference type="PANTHER" id="PTHR11360:SF308">
    <property type="entry name" value="BLL3089 PROTEIN"/>
    <property type="match status" value="1"/>
</dbReference>
<keyword evidence="7" id="KW-1185">Reference proteome</keyword>
<feature type="transmembrane region" description="Helical" evidence="4">
    <location>
        <begin position="377"/>
        <end position="396"/>
    </location>
</feature>
<feature type="transmembrane region" description="Helical" evidence="4">
    <location>
        <begin position="52"/>
        <end position="72"/>
    </location>
</feature>
<feature type="transmembrane region" description="Helical" evidence="4">
    <location>
        <begin position="84"/>
        <end position="108"/>
    </location>
</feature>
<evidence type="ECO:0000256" key="2">
    <source>
        <dbReference type="ARBA" id="ARBA00022989"/>
    </source>
</evidence>
<comment type="caution">
    <text evidence="6">The sequence shown here is derived from an EMBL/GenBank/DDBJ whole genome shotgun (WGS) entry which is preliminary data.</text>
</comment>
<evidence type="ECO:0000313" key="7">
    <source>
        <dbReference type="Proteomes" id="UP000652231"/>
    </source>
</evidence>